<dbReference type="OMA" id="ELHNGGH"/>
<organism evidence="3">
    <name type="scientific">Oryza punctata</name>
    <name type="common">Red rice</name>
    <dbReference type="NCBI Taxonomy" id="4537"/>
    <lineage>
        <taxon>Eukaryota</taxon>
        <taxon>Viridiplantae</taxon>
        <taxon>Streptophyta</taxon>
        <taxon>Embryophyta</taxon>
        <taxon>Tracheophyta</taxon>
        <taxon>Spermatophyta</taxon>
        <taxon>Magnoliopsida</taxon>
        <taxon>Liliopsida</taxon>
        <taxon>Poales</taxon>
        <taxon>Poaceae</taxon>
        <taxon>BOP clade</taxon>
        <taxon>Oryzoideae</taxon>
        <taxon>Oryzeae</taxon>
        <taxon>Oryzinae</taxon>
        <taxon>Oryza</taxon>
    </lineage>
</organism>
<dbReference type="EnsemblPlants" id="OPUNC04G05310.1">
    <property type="protein sequence ID" value="OPUNC04G05310.1"/>
    <property type="gene ID" value="OPUNC04G05310"/>
</dbReference>
<keyword evidence="4" id="KW-1185">Reference proteome</keyword>
<feature type="signal peptide" evidence="2">
    <location>
        <begin position="1"/>
        <end position="19"/>
    </location>
</feature>
<feature type="chain" id="PRO_5002365680" description="CASP-like protein" evidence="2">
    <location>
        <begin position="20"/>
        <end position="77"/>
    </location>
</feature>
<feature type="transmembrane region" description="Helical" evidence="1">
    <location>
        <begin position="49"/>
        <end position="67"/>
    </location>
</feature>
<reference evidence="3" key="1">
    <citation type="submission" date="2015-04" db="UniProtKB">
        <authorList>
            <consortium name="EnsemblPlants"/>
        </authorList>
    </citation>
    <scope>IDENTIFICATION</scope>
</reference>
<dbReference type="Proteomes" id="UP000026962">
    <property type="component" value="Chromosome 4"/>
</dbReference>
<keyword evidence="1" id="KW-0812">Transmembrane</keyword>
<keyword evidence="1" id="KW-1133">Transmembrane helix</keyword>
<keyword evidence="2" id="KW-0732">Signal</keyword>
<dbReference type="AlphaFoldDB" id="A0A0E0KNP8"/>
<reference evidence="3" key="2">
    <citation type="submission" date="2018-05" db="EMBL/GenBank/DDBJ databases">
        <title>OpunRS2 (Oryza punctata Reference Sequence Version 2).</title>
        <authorList>
            <person name="Zhang J."/>
            <person name="Kudrna D."/>
            <person name="Lee S."/>
            <person name="Talag J."/>
            <person name="Welchert J."/>
            <person name="Wing R.A."/>
        </authorList>
    </citation>
    <scope>NUCLEOTIDE SEQUENCE [LARGE SCALE GENOMIC DNA]</scope>
</reference>
<evidence type="ECO:0000256" key="1">
    <source>
        <dbReference type="SAM" id="Phobius"/>
    </source>
</evidence>
<proteinExistence type="predicted"/>
<dbReference type="HOGENOM" id="CLU_2642348_0_0_1"/>
<evidence type="ECO:0000313" key="3">
    <source>
        <dbReference type="EnsemblPlants" id="OPUNC04G05310.1"/>
    </source>
</evidence>
<dbReference type="Gramene" id="OPUNC04G05310.1">
    <property type="protein sequence ID" value="OPUNC04G05310.1"/>
    <property type="gene ID" value="OPUNC04G05310"/>
</dbReference>
<accession>A0A0E0KNP8</accession>
<evidence type="ECO:0008006" key="5">
    <source>
        <dbReference type="Google" id="ProtNLM"/>
    </source>
</evidence>
<sequence length="77" mass="8217">MRIGHLLLMALAIPAISAGKKVGRPREELHNGGHISGYGVRARRIATEFFAGVGLVLTLCVLAYSAIQGKVMKEEAT</sequence>
<name>A0A0E0KNP8_ORYPU</name>
<protein>
    <recommendedName>
        <fullName evidence="5">CASP-like protein</fullName>
    </recommendedName>
</protein>
<keyword evidence="1" id="KW-0472">Membrane</keyword>
<evidence type="ECO:0000313" key="4">
    <source>
        <dbReference type="Proteomes" id="UP000026962"/>
    </source>
</evidence>
<evidence type="ECO:0000256" key="2">
    <source>
        <dbReference type="SAM" id="SignalP"/>
    </source>
</evidence>